<evidence type="ECO:0008006" key="4">
    <source>
        <dbReference type="Google" id="ProtNLM"/>
    </source>
</evidence>
<keyword evidence="1" id="KW-0732">Signal</keyword>
<dbReference type="Proteomes" id="UP001430953">
    <property type="component" value="Unassembled WGS sequence"/>
</dbReference>
<evidence type="ECO:0000313" key="3">
    <source>
        <dbReference type="Proteomes" id="UP001430953"/>
    </source>
</evidence>
<protein>
    <recommendedName>
        <fullName evidence="4">Secreted protein</fullName>
    </recommendedName>
</protein>
<organism evidence="2 3">
    <name type="scientific">Cardiocondyla obscurior</name>
    <dbReference type="NCBI Taxonomy" id="286306"/>
    <lineage>
        <taxon>Eukaryota</taxon>
        <taxon>Metazoa</taxon>
        <taxon>Ecdysozoa</taxon>
        <taxon>Arthropoda</taxon>
        <taxon>Hexapoda</taxon>
        <taxon>Insecta</taxon>
        <taxon>Pterygota</taxon>
        <taxon>Neoptera</taxon>
        <taxon>Endopterygota</taxon>
        <taxon>Hymenoptera</taxon>
        <taxon>Apocrita</taxon>
        <taxon>Aculeata</taxon>
        <taxon>Formicoidea</taxon>
        <taxon>Formicidae</taxon>
        <taxon>Myrmicinae</taxon>
        <taxon>Cardiocondyla</taxon>
    </lineage>
</organism>
<evidence type="ECO:0000256" key="1">
    <source>
        <dbReference type="SAM" id="SignalP"/>
    </source>
</evidence>
<name>A0AAW2GMT1_9HYME</name>
<evidence type="ECO:0000313" key="2">
    <source>
        <dbReference type="EMBL" id="KAL0127777.1"/>
    </source>
</evidence>
<dbReference type="EMBL" id="JADYXP020000003">
    <property type="protein sequence ID" value="KAL0127777.1"/>
    <property type="molecule type" value="Genomic_DNA"/>
</dbReference>
<feature type="signal peptide" evidence="1">
    <location>
        <begin position="1"/>
        <end position="23"/>
    </location>
</feature>
<gene>
    <name evidence="2" type="ORF">PUN28_003196</name>
</gene>
<sequence length="145" mass="16099">MRLPTRCIVALITFLEVRSQSAARSTNIANYISTFIAPLLTRNGGRDYRRENRRSVEGNRLCHFGAARSTKGGRGCRFYVRGSIVPLPRTALQTERPRVCAVGRSYYVAAVNTGNHQRITSNAIVCDGGDLIFQIITLGEQLKPE</sequence>
<keyword evidence="3" id="KW-1185">Reference proteome</keyword>
<accession>A0AAW2GMT1</accession>
<comment type="caution">
    <text evidence="2">The sequence shown here is derived from an EMBL/GenBank/DDBJ whole genome shotgun (WGS) entry which is preliminary data.</text>
</comment>
<dbReference type="AlphaFoldDB" id="A0AAW2GMT1"/>
<reference evidence="2 3" key="1">
    <citation type="submission" date="2023-03" db="EMBL/GenBank/DDBJ databases">
        <title>High recombination rates correlate with genetic variation in Cardiocondyla obscurior ants.</title>
        <authorList>
            <person name="Errbii M."/>
        </authorList>
    </citation>
    <scope>NUCLEOTIDE SEQUENCE [LARGE SCALE GENOMIC DNA]</scope>
    <source>
        <strain evidence="2">Alpha-2009</strain>
        <tissue evidence="2">Whole body</tissue>
    </source>
</reference>
<feature type="chain" id="PRO_5043374248" description="Secreted protein" evidence="1">
    <location>
        <begin position="24"/>
        <end position="145"/>
    </location>
</feature>
<proteinExistence type="predicted"/>